<feature type="region of interest" description="Disordered" evidence="1">
    <location>
        <begin position="1"/>
        <end position="109"/>
    </location>
</feature>
<accession>A0A9W9ZP67</accession>
<dbReference type="EMBL" id="MU825882">
    <property type="protein sequence ID" value="KAJ7385217.1"/>
    <property type="molecule type" value="Genomic_DNA"/>
</dbReference>
<keyword evidence="3" id="KW-1185">Reference proteome</keyword>
<feature type="compositionally biased region" description="Basic and acidic residues" evidence="1">
    <location>
        <begin position="36"/>
        <end position="46"/>
    </location>
</feature>
<comment type="caution">
    <text evidence="2">The sequence shown here is derived from an EMBL/GenBank/DDBJ whole genome shotgun (WGS) entry which is preliminary data.</text>
</comment>
<name>A0A9W9ZP67_9CNID</name>
<feature type="compositionally biased region" description="Polar residues" evidence="1">
    <location>
        <begin position="65"/>
        <end position="80"/>
    </location>
</feature>
<proteinExistence type="predicted"/>
<organism evidence="2 3">
    <name type="scientific">Desmophyllum pertusum</name>
    <dbReference type="NCBI Taxonomy" id="174260"/>
    <lineage>
        <taxon>Eukaryota</taxon>
        <taxon>Metazoa</taxon>
        <taxon>Cnidaria</taxon>
        <taxon>Anthozoa</taxon>
        <taxon>Hexacorallia</taxon>
        <taxon>Scleractinia</taxon>
        <taxon>Caryophylliina</taxon>
        <taxon>Caryophylliidae</taxon>
        <taxon>Desmophyllum</taxon>
    </lineage>
</organism>
<evidence type="ECO:0000313" key="2">
    <source>
        <dbReference type="EMBL" id="KAJ7385217.1"/>
    </source>
</evidence>
<gene>
    <name evidence="2" type="ORF">OS493_017598</name>
</gene>
<dbReference type="Proteomes" id="UP001163046">
    <property type="component" value="Unassembled WGS sequence"/>
</dbReference>
<reference evidence="2" key="1">
    <citation type="submission" date="2023-01" db="EMBL/GenBank/DDBJ databases">
        <title>Genome assembly of the deep-sea coral Lophelia pertusa.</title>
        <authorList>
            <person name="Herrera S."/>
            <person name="Cordes E."/>
        </authorList>
    </citation>
    <scope>NUCLEOTIDE SEQUENCE</scope>
    <source>
        <strain evidence="2">USNM1676648</strain>
        <tissue evidence="2">Polyp</tissue>
    </source>
</reference>
<sequence>MLEHGVSFATFEKLETDTLEDLSQRLPSPWSGKLEMQSKEKQRSDDDQQELTSSTMSDKEESNDEAPSQLHTTSKLQPGVTSKAKEQGERKKMADQIKKPRSKRNQFPIQFELPMDESSLLTTLRGRLYQSKARLQVECNVGNKGNLNSTMQSLKNSLQTDIADTNDVSFSENSAEDGASPLTFKAGVGAASTAQLQRLMNQNEMQWL</sequence>
<protein>
    <submittedName>
        <fullName evidence="2">Uncharacterized protein</fullName>
    </submittedName>
</protein>
<evidence type="ECO:0000256" key="1">
    <source>
        <dbReference type="SAM" id="MobiDB-lite"/>
    </source>
</evidence>
<dbReference type="AlphaFoldDB" id="A0A9W9ZP67"/>
<feature type="compositionally biased region" description="Basic and acidic residues" evidence="1">
    <location>
        <begin position="83"/>
        <end position="98"/>
    </location>
</feature>
<evidence type="ECO:0000313" key="3">
    <source>
        <dbReference type="Proteomes" id="UP001163046"/>
    </source>
</evidence>